<evidence type="ECO:0000256" key="2">
    <source>
        <dbReference type="ARBA" id="ARBA00022448"/>
    </source>
</evidence>
<evidence type="ECO:0000313" key="8">
    <source>
        <dbReference type="EMBL" id="NGM84100.1"/>
    </source>
</evidence>
<gene>
    <name evidence="8" type="ORF">G5B47_16905</name>
</gene>
<comment type="subcellular location">
    <subcellularLocation>
        <location evidence="1">Cell membrane</location>
        <topology evidence="1">Multi-pass membrane protein</topology>
    </subcellularLocation>
</comment>
<dbReference type="PROSITE" id="PS50850">
    <property type="entry name" value="MFS"/>
    <property type="match status" value="1"/>
</dbReference>
<dbReference type="GO" id="GO:0022857">
    <property type="term" value="F:transmembrane transporter activity"/>
    <property type="evidence" value="ECO:0007669"/>
    <property type="project" value="InterPro"/>
</dbReference>
<proteinExistence type="predicted"/>
<evidence type="ECO:0000256" key="4">
    <source>
        <dbReference type="ARBA" id="ARBA00022989"/>
    </source>
</evidence>
<comment type="caution">
    <text evidence="8">The sequence shown here is derived from an EMBL/GenBank/DDBJ whole genome shotgun (WGS) entry which is preliminary data.</text>
</comment>
<dbReference type="EMBL" id="JAAKGU010000008">
    <property type="protein sequence ID" value="NGM84100.1"/>
    <property type="molecule type" value="Genomic_DNA"/>
</dbReference>
<feature type="domain" description="Major facilitator superfamily (MFS) profile" evidence="7">
    <location>
        <begin position="1"/>
        <end position="71"/>
    </location>
</feature>
<evidence type="ECO:0000256" key="3">
    <source>
        <dbReference type="ARBA" id="ARBA00022692"/>
    </source>
</evidence>
<keyword evidence="4 6" id="KW-1133">Transmembrane helix</keyword>
<dbReference type="SUPFAM" id="SSF103473">
    <property type="entry name" value="MFS general substrate transporter"/>
    <property type="match status" value="1"/>
</dbReference>
<sequence length="71" mass="7859">MVPMGRLYDMIGGKWFLVLGFAVFSTSMFLLTSAASFVSVVALALIMGCAYATLLPFWNALMARDIYLRAR</sequence>
<reference evidence="8 9" key="1">
    <citation type="submission" date="2020-02" db="EMBL/GenBank/DDBJ databases">
        <authorList>
            <person name="Gao J."/>
            <person name="Sun J."/>
        </authorList>
    </citation>
    <scope>NUCLEOTIDE SEQUENCE [LARGE SCALE GENOMIC DNA]</scope>
    <source>
        <strain evidence="8 9">7124</strain>
    </source>
</reference>
<protein>
    <submittedName>
        <fullName evidence="8">MFS transporter</fullName>
    </submittedName>
</protein>
<name>A0A6M1PLI4_9BACL</name>
<feature type="transmembrane region" description="Helical" evidence="6">
    <location>
        <begin position="12"/>
        <end position="31"/>
    </location>
</feature>
<dbReference type="Gene3D" id="1.20.1250.20">
    <property type="entry name" value="MFS general substrate transporter like domains"/>
    <property type="match status" value="1"/>
</dbReference>
<dbReference type="Proteomes" id="UP000480151">
    <property type="component" value="Unassembled WGS sequence"/>
</dbReference>
<keyword evidence="2" id="KW-0813">Transport</keyword>
<dbReference type="AlphaFoldDB" id="A0A6M1PLI4"/>
<keyword evidence="3 6" id="KW-0812">Transmembrane</keyword>
<dbReference type="InterPro" id="IPR036259">
    <property type="entry name" value="MFS_trans_sf"/>
</dbReference>
<organism evidence="8 9">
    <name type="scientific">Paenibacillus apii</name>
    <dbReference type="NCBI Taxonomy" id="1850370"/>
    <lineage>
        <taxon>Bacteria</taxon>
        <taxon>Bacillati</taxon>
        <taxon>Bacillota</taxon>
        <taxon>Bacilli</taxon>
        <taxon>Bacillales</taxon>
        <taxon>Paenibacillaceae</taxon>
        <taxon>Paenibacillus</taxon>
    </lineage>
</organism>
<evidence type="ECO:0000313" key="9">
    <source>
        <dbReference type="Proteomes" id="UP000480151"/>
    </source>
</evidence>
<keyword evidence="5 6" id="KW-0472">Membrane</keyword>
<feature type="transmembrane region" description="Helical" evidence="6">
    <location>
        <begin position="37"/>
        <end position="61"/>
    </location>
</feature>
<dbReference type="GO" id="GO:0005886">
    <property type="term" value="C:plasma membrane"/>
    <property type="evidence" value="ECO:0007669"/>
    <property type="project" value="UniProtKB-SubCell"/>
</dbReference>
<evidence type="ECO:0000256" key="1">
    <source>
        <dbReference type="ARBA" id="ARBA00004651"/>
    </source>
</evidence>
<keyword evidence="9" id="KW-1185">Reference proteome</keyword>
<evidence type="ECO:0000256" key="6">
    <source>
        <dbReference type="SAM" id="Phobius"/>
    </source>
</evidence>
<evidence type="ECO:0000259" key="7">
    <source>
        <dbReference type="PROSITE" id="PS50850"/>
    </source>
</evidence>
<evidence type="ECO:0000256" key="5">
    <source>
        <dbReference type="ARBA" id="ARBA00023136"/>
    </source>
</evidence>
<accession>A0A6M1PLI4</accession>
<dbReference type="InterPro" id="IPR020846">
    <property type="entry name" value="MFS_dom"/>
</dbReference>